<reference evidence="2" key="1">
    <citation type="submission" date="2022-11" db="UniProtKB">
        <authorList>
            <consortium name="WormBaseParasite"/>
        </authorList>
    </citation>
    <scope>IDENTIFICATION</scope>
</reference>
<proteinExistence type="predicted"/>
<protein>
    <submittedName>
        <fullName evidence="2">Uncharacterized protein</fullName>
    </submittedName>
</protein>
<sequence length="280" mass="31013">MNKLNLENICVIRVSPFVAHVQLNRPNQRNALNGKLWQEIGDCFRYLGQDPDTRAIVLSGNGRSFCAGLDLKDSQEIIAPQREDVGDDPARRARKFREKVLSYQSAFKAVEECPKPVIVAIHGACIGGGIDLISACDIRICCSETIFSVKEVDIGLAADTGSLNRLPKICGNDSWIREICLTARRFDENEALQHDLISKIYETKEDMIKGAEKMAATIAAKSPVAVQGTKVILNYSRDHSVSDSLNFTAVWNMSQLMTDDLPKAAMAIFNKQPLPQFSKL</sequence>
<name>A0AC34QL88_9BILA</name>
<dbReference type="WBParaSite" id="JU765_v2.g17341.t2">
    <property type="protein sequence ID" value="JU765_v2.g17341.t2"/>
    <property type="gene ID" value="JU765_v2.g17341"/>
</dbReference>
<evidence type="ECO:0000313" key="2">
    <source>
        <dbReference type="WBParaSite" id="JU765_v2.g17341.t2"/>
    </source>
</evidence>
<accession>A0AC34QL88</accession>
<evidence type="ECO:0000313" key="1">
    <source>
        <dbReference type="Proteomes" id="UP000887576"/>
    </source>
</evidence>
<organism evidence="1 2">
    <name type="scientific">Panagrolaimus sp. JU765</name>
    <dbReference type="NCBI Taxonomy" id="591449"/>
    <lineage>
        <taxon>Eukaryota</taxon>
        <taxon>Metazoa</taxon>
        <taxon>Ecdysozoa</taxon>
        <taxon>Nematoda</taxon>
        <taxon>Chromadorea</taxon>
        <taxon>Rhabditida</taxon>
        <taxon>Tylenchina</taxon>
        <taxon>Panagrolaimomorpha</taxon>
        <taxon>Panagrolaimoidea</taxon>
        <taxon>Panagrolaimidae</taxon>
        <taxon>Panagrolaimus</taxon>
    </lineage>
</organism>
<dbReference type="Proteomes" id="UP000887576">
    <property type="component" value="Unplaced"/>
</dbReference>